<sequence length="338" mass="37262">MSDINPPPGVPKTIKGPSGETLFYVATRKTTPTTDTTPKEVIVKTCANHWLEVQKEAEAIVAPGGRLIADPRARNARINSAYAKLWLSDNRFQWAGLAAFASKQVGCGLLHANTLSQRARQYDRVSGGDVGASFAYDAIAASSGEMFELLALGNTALFLDIYPLHLFYQRYGIERFKTCFKDRQNLAGKVLWPVDQKLLPFGYPFDEPLQGFELIDQGRVSDSVLIIARHEQLNVLQTIMYNRADMQALLRANQAEWVIDMPSGIAADIQLTLSAQCSPVSSMTENFPRTLSANLADKDQRMAFVIRAANRFKVLLHGQQRAEVERSIQAIGSGGGIS</sequence>
<dbReference type="InterPro" id="IPR019658">
    <property type="entry name" value="DUF2515"/>
</dbReference>
<reference evidence="1 2" key="1">
    <citation type="submission" date="2020-04" db="EMBL/GenBank/DDBJ databases">
        <authorList>
            <person name="De Canck E."/>
        </authorList>
    </citation>
    <scope>NUCLEOTIDE SEQUENCE [LARGE SCALE GENOMIC DNA]</scope>
    <source>
        <strain evidence="1 2">LMG 29739</strain>
    </source>
</reference>
<dbReference type="Proteomes" id="UP000494329">
    <property type="component" value="Unassembled WGS sequence"/>
</dbReference>
<name>A0A6J5EF08_9BURK</name>
<protein>
    <submittedName>
        <fullName evidence="1">Uncharacterized protein</fullName>
    </submittedName>
</protein>
<organism evidence="1 2">
    <name type="scientific">Paraburkholderia solisilvae</name>
    <dbReference type="NCBI Taxonomy" id="624376"/>
    <lineage>
        <taxon>Bacteria</taxon>
        <taxon>Pseudomonadati</taxon>
        <taxon>Pseudomonadota</taxon>
        <taxon>Betaproteobacteria</taxon>
        <taxon>Burkholderiales</taxon>
        <taxon>Burkholderiaceae</taxon>
        <taxon>Paraburkholderia</taxon>
    </lineage>
</organism>
<dbReference type="AlphaFoldDB" id="A0A6J5EF08"/>
<keyword evidence="2" id="KW-1185">Reference proteome</keyword>
<accession>A0A6J5EF08</accession>
<gene>
    <name evidence="1" type="ORF">LMG29739_04288</name>
</gene>
<evidence type="ECO:0000313" key="2">
    <source>
        <dbReference type="Proteomes" id="UP000494329"/>
    </source>
</evidence>
<evidence type="ECO:0000313" key="1">
    <source>
        <dbReference type="EMBL" id="CAB3764244.1"/>
    </source>
</evidence>
<dbReference type="RefSeq" id="WP_217478202.1">
    <property type="nucleotide sequence ID" value="NZ_CADIKF010000037.1"/>
</dbReference>
<dbReference type="Pfam" id="PF10720">
    <property type="entry name" value="DUF2515"/>
    <property type="match status" value="1"/>
</dbReference>
<proteinExistence type="predicted"/>
<dbReference type="EMBL" id="CADIKF010000037">
    <property type="protein sequence ID" value="CAB3764244.1"/>
    <property type="molecule type" value="Genomic_DNA"/>
</dbReference>